<reference evidence="2 3" key="1">
    <citation type="submission" date="2015-07" db="EMBL/GenBank/DDBJ databases">
        <title>The genome of the fungus Escovopsis weberi, a specialized disease agent of ant agriculture.</title>
        <authorList>
            <person name="de Man T.J."/>
            <person name="Stajich J.E."/>
            <person name="Kubicek C.P."/>
            <person name="Chenthamara K."/>
            <person name="Atanasova L."/>
            <person name="Druzhinina I.S."/>
            <person name="Birnbaum S."/>
            <person name="Barribeau S.M."/>
            <person name="Teiling C."/>
            <person name="Suen G."/>
            <person name="Currie C."/>
            <person name="Gerardo N.M."/>
        </authorList>
    </citation>
    <scope>NUCLEOTIDE SEQUENCE [LARGE SCALE GENOMIC DNA]</scope>
</reference>
<accession>A0A0M8N4B5</accession>
<dbReference type="AlphaFoldDB" id="A0A0M8N4B5"/>
<protein>
    <recommendedName>
        <fullName evidence="4">Mitotic checkpoint regulator, MAD2B-interacting-domain-containing protein</fullName>
    </recommendedName>
</protein>
<feature type="compositionally biased region" description="Low complexity" evidence="1">
    <location>
        <begin position="190"/>
        <end position="206"/>
    </location>
</feature>
<comment type="caution">
    <text evidence="2">The sequence shown here is derived from an EMBL/GenBank/DDBJ whole genome shotgun (WGS) entry which is preliminary data.</text>
</comment>
<proteinExistence type="predicted"/>
<feature type="compositionally biased region" description="Low complexity" evidence="1">
    <location>
        <begin position="255"/>
        <end position="277"/>
    </location>
</feature>
<dbReference type="OrthoDB" id="2555634at2759"/>
<dbReference type="STRING" id="150374.A0A0M8N4B5"/>
<organism evidence="2 3">
    <name type="scientific">Escovopsis weberi</name>
    <dbReference type="NCBI Taxonomy" id="150374"/>
    <lineage>
        <taxon>Eukaryota</taxon>
        <taxon>Fungi</taxon>
        <taxon>Dikarya</taxon>
        <taxon>Ascomycota</taxon>
        <taxon>Pezizomycotina</taxon>
        <taxon>Sordariomycetes</taxon>
        <taxon>Hypocreomycetidae</taxon>
        <taxon>Hypocreales</taxon>
        <taxon>Hypocreaceae</taxon>
        <taxon>Escovopsis</taxon>
    </lineage>
</organism>
<dbReference type="EMBL" id="LGSR01000020">
    <property type="protein sequence ID" value="KOS19561.1"/>
    <property type="molecule type" value="Genomic_DNA"/>
</dbReference>
<evidence type="ECO:0008006" key="4">
    <source>
        <dbReference type="Google" id="ProtNLM"/>
    </source>
</evidence>
<evidence type="ECO:0000256" key="1">
    <source>
        <dbReference type="SAM" id="MobiDB-lite"/>
    </source>
</evidence>
<name>A0A0M8N4B5_ESCWE</name>
<keyword evidence="3" id="KW-1185">Reference proteome</keyword>
<evidence type="ECO:0000313" key="3">
    <source>
        <dbReference type="Proteomes" id="UP000053831"/>
    </source>
</evidence>
<evidence type="ECO:0000313" key="2">
    <source>
        <dbReference type="EMBL" id="KOS19561.1"/>
    </source>
</evidence>
<gene>
    <name evidence="2" type="ORF">ESCO_001216</name>
</gene>
<feature type="compositionally biased region" description="Basic and acidic residues" evidence="1">
    <location>
        <begin position="219"/>
        <end position="234"/>
    </location>
</feature>
<feature type="compositionally biased region" description="Gly residues" evidence="1">
    <location>
        <begin position="71"/>
        <end position="80"/>
    </location>
</feature>
<dbReference type="PANTHER" id="PTHR13621:SF2">
    <property type="entry name" value="PROLINE-RICH PROTEIN PRCC"/>
    <property type="match status" value="1"/>
</dbReference>
<dbReference type="GO" id="GO:0005634">
    <property type="term" value="C:nucleus"/>
    <property type="evidence" value="ECO:0007669"/>
    <property type="project" value="TreeGrafter"/>
</dbReference>
<feature type="region of interest" description="Disordered" evidence="1">
    <location>
        <begin position="1"/>
        <end position="285"/>
    </location>
</feature>
<feature type="region of interest" description="Disordered" evidence="1">
    <location>
        <begin position="357"/>
        <end position="377"/>
    </location>
</feature>
<dbReference type="InterPro" id="IPR018800">
    <property type="entry name" value="PRCC"/>
</dbReference>
<dbReference type="Proteomes" id="UP000053831">
    <property type="component" value="Unassembled WGS sequence"/>
</dbReference>
<feature type="compositionally biased region" description="Polar residues" evidence="1">
    <location>
        <begin position="48"/>
        <end position="57"/>
    </location>
</feature>
<dbReference type="Pfam" id="PF10253">
    <property type="entry name" value="PRCC"/>
    <property type="match status" value="1"/>
</dbReference>
<sequence>MALVSYSESESESEATPSKPATNPHPPSKKPFPKVVDRSNGKIIVNLGQPSTATPSDDQPPAKRARTADSSGGGGGGGLFKGFNSFLPPPKNHLRSAPIKPATSTSTSSSAQAPRPGIHLKTSAEVGFARGDPGPPQASGDGDGDAPAPRAQPSVSEDLKPAAEVKLVGKPLMFKPLSVARGSAKKKPKAATTASSTHTPTDTAPNAAPPPSKSLFSLHVEDQDDPKPAWHDPLDLPANEQAYLSQAQPPPPLPFQTQPPSSSISTSTSTSTSTAPSLRAAADDLNLSPAARRELFGRAGRDSSILTLNMDREYQHNELLRAAGDQQLHNPVRAIQGGGKHSLRQLVHNVVNQREALEDSFAKGKSNRKEASSKYGW</sequence>
<dbReference type="PANTHER" id="PTHR13621">
    <property type="entry name" value="PROLINE-RICH PROTEIN PRCC"/>
    <property type="match status" value="1"/>
</dbReference>